<dbReference type="InterPro" id="IPR050253">
    <property type="entry name" value="Seed_Storage-Functional"/>
</dbReference>
<dbReference type="PANTHER" id="PTHR31189">
    <property type="entry name" value="OS03G0336100 PROTEIN-RELATED"/>
    <property type="match status" value="1"/>
</dbReference>
<evidence type="ECO:0000256" key="1">
    <source>
        <dbReference type="SAM" id="MobiDB-lite"/>
    </source>
</evidence>
<protein>
    <submittedName>
        <fullName evidence="2">Uncharacterized protein</fullName>
    </submittedName>
</protein>
<dbReference type="Gene3D" id="2.60.120.10">
    <property type="entry name" value="Jelly Rolls"/>
    <property type="match status" value="1"/>
</dbReference>
<reference evidence="3" key="2">
    <citation type="submission" date="2022-03" db="EMBL/GenBank/DDBJ databases">
        <title>Draft title - Genomic analysis of global carrot germplasm unveils the trajectory of domestication and the origin of high carotenoid orange carrot.</title>
        <authorList>
            <person name="Iorizzo M."/>
            <person name="Ellison S."/>
            <person name="Senalik D."/>
            <person name="Macko-Podgorni A."/>
            <person name="Grzebelus D."/>
            <person name="Bostan H."/>
            <person name="Rolling W."/>
            <person name="Curaba J."/>
            <person name="Simon P."/>
        </authorList>
    </citation>
    <scope>NUCLEOTIDE SEQUENCE</scope>
    <source>
        <tissue evidence="3">Leaf</tissue>
    </source>
</reference>
<dbReference type="Gramene" id="KZM95758">
    <property type="protein sequence ID" value="KZM95758"/>
    <property type="gene ID" value="DCAR_019000"/>
</dbReference>
<organism evidence="2">
    <name type="scientific">Daucus carota subsp. sativus</name>
    <name type="common">Carrot</name>
    <dbReference type="NCBI Taxonomy" id="79200"/>
    <lineage>
        <taxon>Eukaryota</taxon>
        <taxon>Viridiplantae</taxon>
        <taxon>Streptophyta</taxon>
        <taxon>Embryophyta</taxon>
        <taxon>Tracheophyta</taxon>
        <taxon>Spermatophyta</taxon>
        <taxon>Magnoliopsida</taxon>
        <taxon>eudicotyledons</taxon>
        <taxon>Gunneridae</taxon>
        <taxon>Pentapetalae</taxon>
        <taxon>asterids</taxon>
        <taxon>campanulids</taxon>
        <taxon>Apiales</taxon>
        <taxon>Apiaceae</taxon>
        <taxon>Apioideae</taxon>
        <taxon>Scandiceae</taxon>
        <taxon>Daucinae</taxon>
        <taxon>Daucus</taxon>
        <taxon>Daucus sect. Daucus</taxon>
    </lineage>
</organism>
<name>A0A164ZDC2_DAUCS</name>
<evidence type="ECO:0000313" key="4">
    <source>
        <dbReference type="Proteomes" id="UP000077755"/>
    </source>
</evidence>
<dbReference type="AlphaFoldDB" id="A0A164ZDC2"/>
<dbReference type="EMBL" id="LNRQ01000005">
    <property type="protein sequence ID" value="KZM95758.1"/>
    <property type="molecule type" value="Genomic_DNA"/>
</dbReference>
<dbReference type="InterPro" id="IPR011051">
    <property type="entry name" value="RmlC_Cupin_sf"/>
</dbReference>
<evidence type="ECO:0000313" key="3">
    <source>
        <dbReference type="EMBL" id="WOH02356.1"/>
    </source>
</evidence>
<dbReference type="EMBL" id="CP093347">
    <property type="protein sequence ID" value="WOH02356.1"/>
    <property type="molecule type" value="Genomic_DNA"/>
</dbReference>
<accession>A0A164ZDC2</accession>
<feature type="compositionally biased region" description="Basic and acidic residues" evidence="1">
    <location>
        <begin position="106"/>
        <end position="125"/>
    </location>
</feature>
<dbReference type="Proteomes" id="UP000077755">
    <property type="component" value="Chromosome 5"/>
</dbReference>
<reference evidence="2" key="1">
    <citation type="journal article" date="2016" name="Nat. Genet.">
        <title>A high-quality carrot genome assembly provides new insights into carotenoid accumulation and asterid genome evolution.</title>
        <authorList>
            <person name="Iorizzo M."/>
            <person name="Ellison S."/>
            <person name="Senalik D."/>
            <person name="Zeng P."/>
            <person name="Satapoomin P."/>
            <person name="Huang J."/>
            <person name="Bowman M."/>
            <person name="Iovene M."/>
            <person name="Sanseverino W."/>
            <person name="Cavagnaro P."/>
            <person name="Yildiz M."/>
            <person name="Macko-Podgorni A."/>
            <person name="Moranska E."/>
            <person name="Grzebelus E."/>
            <person name="Grzebelus D."/>
            <person name="Ashrafi H."/>
            <person name="Zheng Z."/>
            <person name="Cheng S."/>
            <person name="Spooner D."/>
            <person name="Van Deynze A."/>
            <person name="Simon P."/>
        </authorList>
    </citation>
    <scope>NUCLEOTIDE SEQUENCE [LARGE SCALE GENOMIC DNA]</scope>
    <source>
        <tissue evidence="2">Leaf</tissue>
    </source>
</reference>
<keyword evidence="4" id="KW-1185">Reference proteome</keyword>
<dbReference type="SUPFAM" id="SSF51182">
    <property type="entry name" value="RmlC-like cupins"/>
    <property type="match status" value="1"/>
</dbReference>
<dbReference type="PANTHER" id="PTHR31189:SF13">
    <property type="entry name" value="CUPINCIN"/>
    <property type="match status" value="1"/>
</dbReference>
<dbReference type="InterPro" id="IPR014710">
    <property type="entry name" value="RmlC-like_jellyroll"/>
</dbReference>
<proteinExistence type="predicted"/>
<dbReference type="STRING" id="79200.A0A164ZDC2"/>
<evidence type="ECO:0000313" key="2">
    <source>
        <dbReference type="EMBL" id="KZM95758.1"/>
    </source>
</evidence>
<gene>
    <name evidence="2" type="ORF">DCAR_019000</name>
    <name evidence="3" type="ORF">DCAR_0521745</name>
</gene>
<sequence>MVVASEGGGGGFRKKMKKEFGELCEIKPSDFRSLEDFDVIVSFSNITQVSMSTIFFDSKAITIFVVTNGAGQLEMACPHLAQEQGQGQQGRGGFQESQGQQGHGGSQEHEKEKNHQPERIIKVME</sequence>
<feature type="region of interest" description="Disordered" evidence="1">
    <location>
        <begin position="81"/>
        <end position="125"/>
    </location>
</feature>